<comment type="catalytic activity">
    <reaction evidence="1">
        <text>ATP + protein L-histidine = ADP + protein N-phospho-L-histidine.</text>
        <dbReference type="EC" id="2.7.13.3"/>
    </reaction>
</comment>
<feature type="domain" description="PAS" evidence="7">
    <location>
        <begin position="166"/>
        <end position="236"/>
    </location>
</feature>
<dbReference type="InterPro" id="IPR036890">
    <property type="entry name" value="HATPase_C_sf"/>
</dbReference>
<dbReference type="Gene3D" id="3.30.450.20">
    <property type="entry name" value="PAS domain"/>
    <property type="match status" value="3"/>
</dbReference>
<dbReference type="Gene3D" id="3.30.565.10">
    <property type="entry name" value="Histidine kinase-like ATPase, C-terminal domain"/>
    <property type="match status" value="1"/>
</dbReference>
<gene>
    <name evidence="9" type="ORF">E2R66_11725</name>
</gene>
<reference evidence="9 10" key="1">
    <citation type="journal article" date="2017" name="Int. J. Syst. Evol. Microbiol.">
        <title>Mucilaginibacterpsychrotolerans sp. nov., isolated from peatlands.</title>
        <authorList>
            <person name="Deng Y."/>
            <person name="Shen L."/>
            <person name="Xu B."/>
            <person name="Liu Y."/>
            <person name="Gu Z."/>
            <person name="Liu H."/>
            <person name="Zhou Y."/>
        </authorList>
    </citation>
    <scope>NUCLEOTIDE SEQUENCE [LARGE SCALE GENOMIC DNA]</scope>
    <source>
        <strain evidence="9 10">NH7-4</strain>
    </source>
</reference>
<dbReference type="PANTHER" id="PTHR43304:SF1">
    <property type="entry name" value="PAC DOMAIN-CONTAINING PROTEIN"/>
    <property type="match status" value="1"/>
</dbReference>
<dbReference type="InterPro" id="IPR004358">
    <property type="entry name" value="Sig_transdc_His_kin-like_C"/>
</dbReference>
<dbReference type="EMBL" id="SOZE01000010">
    <property type="protein sequence ID" value="TFF37469.1"/>
    <property type="molecule type" value="Genomic_DNA"/>
</dbReference>
<evidence type="ECO:0000256" key="1">
    <source>
        <dbReference type="ARBA" id="ARBA00000085"/>
    </source>
</evidence>
<dbReference type="SMART" id="SM00387">
    <property type="entry name" value="HATPase_c"/>
    <property type="match status" value="1"/>
</dbReference>
<evidence type="ECO:0000259" key="8">
    <source>
        <dbReference type="PROSITE" id="PS50113"/>
    </source>
</evidence>
<dbReference type="PRINTS" id="PR00344">
    <property type="entry name" value="BCTRLSENSOR"/>
</dbReference>
<dbReference type="PANTHER" id="PTHR43304">
    <property type="entry name" value="PHYTOCHROME-LIKE PROTEIN CPH1"/>
    <property type="match status" value="1"/>
</dbReference>
<dbReference type="NCBIfam" id="TIGR00229">
    <property type="entry name" value="sensory_box"/>
    <property type="match status" value="2"/>
</dbReference>
<dbReference type="InterPro" id="IPR035965">
    <property type="entry name" value="PAS-like_dom_sf"/>
</dbReference>
<dbReference type="Gene3D" id="3.30.450.40">
    <property type="match status" value="1"/>
</dbReference>
<evidence type="ECO:0000259" key="7">
    <source>
        <dbReference type="PROSITE" id="PS50112"/>
    </source>
</evidence>
<dbReference type="PROSITE" id="PS50113">
    <property type="entry name" value="PAC"/>
    <property type="match status" value="2"/>
</dbReference>
<dbReference type="SUPFAM" id="SSF55781">
    <property type="entry name" value="GAF domain-like"/>
    <property type="match status" value="1"/>
</dbReference>
<dbReference type="InterPro" id="IPR005467">
    <property type="entry name" value="His_kinase_dom"/>
</dbReference>
<dbReference type="InterPro" id="IPR013655">
    <property type="entry name" value="PAS_fold_3"/>
</dbReference>
<dbReference type="InterPro" id="IPR003594">
    <property type="entry name" value="HATPase_dom"/>
</dbReference>
<sequence length="786" mass="90162">MNYFPVPANEQERLKALRRHDILDTLSEPEFNRITELAAMICDVPISLVTLVDEKRQWFKSVLGLDVHETHREISFCTHVIMETELLEVPNTMQDHRFSDNSLVTGPPAIRFYAGYPVIDQEGFALGTLCVADLKERHLTDEQKRALQLLAGQVMELITERRQKQELMSFQKMFNLANDLVFMGGDDGVFKRVNQAFTRLLGWSEDYLLNTATFEFVHPDDIAVTVSQLERLAMGEPKVSFLQRFKTVTGEYKCIEWTCIPQSASGIVFGTGRDVTEKLKLERTLARTRDMLERTNTVARVGGWELDLRKQKLYWTPVTKDIHAMPADYEPTLASTLEFYKPGESRELITAAINNAVSMGTPWDLELQIINARSKEVWVHVIGNAVFEDGVCRRLYGTLQDIDDHKRVEIALMQAVNTQKELNKELKEKAALVQEQDKTIQDIKEYKFLADSIPEIIWTSNPDGTMEYYNRYWFDYTGMTLEETAKFGWAFILHPDDIEKDYLDWTHCLNTGTPYQSEVRFKRKTDGTYRWHLARALPMKNDKGEVIKWFGSCTDIDEYKRALILENKISQFEDFNRIIAHNLRGPAASIEMLLNMINDEEIAEEKDALFNMLKTSSFTLNDTLDELMKVLEVRNNKNMAYDQCFLPEMVAITDAMLKGQIVATKAQITTSLQVPVMMFPKMYLESIFYNMVSNSLKYSKPGVPPEIHISSKTEDGRIVLEFSDNGLGIDLGRHGQNMFKLNSVFHKGYDSKGVGLFMTKTQIETFGGKITVESEPNVGTKFTIVF</sequence>
<dbReference type="AlphaFoldDB" id="A0A4Y8SEJ4"/>
<dbReference type="SUPFAM" id="SSF55785">
    <property type="entry name" value="PYP-like sensor domain (PAS domain)"/>
    <property type="match status" value="3"/>
</dbReference>
<comment type="caution">
    <text evidence="9">The sequence shown here is derived from an EMBL/GenBank/DDBJ whole genome shotgun (WGS) entry which is preliminary data.</text>
</comment>
<evidence type="ECO:0000259" key="6">
    <source>
        <dbReference type="PROSITE" id="PS50109"/>
    </source>
</evidence>
<keyword evidence="4" id="KW-0808">Transferase</keyword>
<evidence type="ECO:0000313" key="9">
    <source>
        <dbReference type="EMBL" id="TFF37469.1"/>
    </source>
</evidence>
<feature type="domain" description="PAC" evidence="8">
    <location>
        <begin position="515"/>
        <end position="568"/>
    </location>
</feature>
<evidence type="ECO:0000256" key="3">
    <source>
        <dbReference type="ARBA" id="ARBA00022553"/>
    </source>
</evidence>
<protein>
    <recommendedName>
        <fullName evidence="2">histidine kinase</fullName>
        <ecNumber evidence="2">2.7.13.3</ecNumber>
    </recommendedName>
</protein>
<dbReference type="InterPro" id="IPR052162">
    <property type="entry name" value="Sensor_kinase/Photoreceptor"/>
</dbReference>
<dbReference type="Pfam" id="PF13426">
    <property type="entry name" value="PAS_9"/>
    <property type="match status" value="1"/>
</dbReference>
<dbReference type="Pfam" id="PF08448">
    <property type="entry name" value="PAS_4"/>
    <property type="match status" value="1"/>
</dbReference>
<keyword evidence="5" id="KW-0418">Kinase</keyword>
<dbReference type="SMART" id="SM00065">
    <property type="entry name" value="GAF"/>
    <property type="match status" value="1"/>
</dbReference>
<dbReference type="CDD" id="cd00130">
    <property type="entry name" value="PAS"/>
    <property type="match status" value="2"/>
</dbReference>
<dbReference type="GO" id="GO:0004673">
    <property type="term" value="F:protein histidine kinase activity"/>
    <property type="evidence" value="ECO:0007669"/>
    <property type="project" value="UniProtKB-EC"/>
</dbReference>
<dbReference type="InterPro" id="IPR001610">
    <property type="entry name" value="PAC"/>
</dbReference>
<dbReference type="Pfam" id="PF01590">
    <property type="entry name" value="GAF"/>
    <property type="match status" value="1"/>
</dbReference>
<dbReference type="RefSeq" id="WP_133231038.1">
    <property type="nucleotide sequence ID" value="NZ_SOZE01000010.1"/>
</dbReference>
<dbReference type="SMART" id="SM00091">
    <property type="entry name" value="PAS"/>
    <property type="match status" value="2"/>
</dbReference>
<dbReference type="Pfam" id="PF08447">
    <property type="entry name" value="PAS_3"/>
    <property type="match status" value="1"/>
</dbReference>
<dbReference type="EC" id="2.7.13.3" evidence="2"/>
<dbReference type="InterPro" id="IPR000700">
    <property type="entry name" value="PAS-assoc_C"/>
</dbReference>
<dbReference type="PROSITE" id="PS50109">
    <property type="entry name" value="HIS_KIN"/>
    <property type="match status" value="1"/>
</dbReference>
<feature type="domain" description="PAC" evidence="8">
    <location>
        <begin position="363"/>
        <end position="414"/>
    </location>
</feature>
<proteinExistence type="predicted"/>
<dbReference type="SUPFAM" id="SSF55874">
    <property type="entry name" value="ATPase domain of HSP90 chaperone/DNA topoisomerase II/histidine kinase"/>
    <property type="match status" value="1"/>
</dbReference>
<dbReference type="FunFam" id="3.30.450.20:FF:000099">
    <property type="entry name" value="Sensory box sensor histidine kinase"/>
    <property type="match status" value="1"/>
</dbReference>
<dbReference type="PROSITE" id="PS50112">
    <property type="entry name" value="PAS"/>
    <property type="match status" value="1"/>
</dbReference>
<keyword evidence="3" id="KW-0597">Phosphoprotein</keyword>
<accession>A0A4Y8SEJ4</accession>
<evidence type="ECO:0000256" key="2">
    <source>
        <dbReference type="ARBA" id="ARBA00012438"/>
    </source>
</evidence>
<feature type="domain" description="Histidine kinase" evidence="6">
    <location>
        <begin position="578"/>
        <end position="786"/>
    </location>
</feature>
<dbReference type="OrthoDB" id="1522284at2"/>
<dbReference type="InterPro" id="IPR029016">
    <property type="entry name" value="GAF-like_dom_sf"/>
</dbReference>
<dbReference type="InterPro" id="IPR000014">
    <property type="entry name" value="PAS"/>
</dbReference>
<keyword evidence="10" id="KW-1185">Reference proteome</keyword>
<name>A0A4Y8SEJ4_9SPHI</name>
<dbReference type="InterPro" id="IPR013656">
    <property type="entry name" value="PAS_4"/>
</dbReference>
<evidence type="ECO:0000256" key="5">
    <source>
        <dbReference type="ARBA" id="ARBA00022777"/>
    </source>
</evidence>
<evidence type="ECO:0000313" key="10">
    <source>
        <dbReference type="Proteomes" id="UP000297540"/>
    </source>
</evidence>
<dbReference type="SMART" id="SM00086">
    <property type="entry name" value="PAC"/>
    <property type="match status" value="2"/>
</dbReference>
<dbReference type="InterPro" id="IPR003018">
    <property type="entry name" value="GAF"/>
</dbReference>
<dbReference type="Pfam" id="PF02518">
    <property type="entry name" value="HATPase_c"/>
    <property type="match status" value="1"/>
</dbReference>
<organism evidence="9 10">
    <name type="scientific">Mucilaginibacter psychrotolerans</name>
    <dbReference type="NCBI Taxonomy" id="1524096"/>
    <lineage>
        <taxon>Bacteria</taxon>
        <taxon>Pseudomonadati</taxon>
        <taxon>Bacteroidota</taxon>
        <taxon>Sphingobacteriia</taxon>
        <taxon>Sphingobacteriales</taxon>
        <taxon>Sphingobacteriaceae</taxon>
        <taxon>Mucilaginibacter</taxon>
    </lineage>
</organism>
<dbReference type="Proteomes" id="UP000297540">
    <property type="component" value="Unassembled WGS sequence"/>
</dbReference>
<evidence type="ECO:0000256" key="4">
    <source>
        <dbReference type="ARBA" id="ARBA00022679"/>
    </source>
</evidence>